<dbReference type="Gene3D" id="2.40.160.10">
    <property type="entry name" value="Porin"/>
    <property type="match status" value="1"/>
</dbReference>
<dbReference type="CDD" id="cd00342">
    <property type="entry name" value="gram_neg_porins"/>
    <property type="match status" value="1"/>
</dbReference>
<sequence length="356" mass="39157">MKKSLLALAVASVAMSSVTSAAVVYDKDGTSVEMYGRVQAVAYSTHAAKNSYSDNSIQTSGRLGFNLRTPLNDSIAAYANAEWDVADDDKTDTFNNRRIYVGTDFGNYGKLQAGRFEDAIYWNVTSYSDVYEDWGCWGQLGDADKRDGMLMYSWSGYGVNFMATYGTAKDGETVEGAWAAGETLDIDNSYAFAVGYTTPDVWFGPISVNLGYGSTNFQSDAGSNTSFDKYDNYAASLAWGSIDVGPYIAAVWNMRDFSMIGENDYTVQGVEAVVAYGFENGVSIRTGYQWLNSDEDNGSDVSGQVIPVYVNYNVTPNFNVWAEARFDVGTDSEFDELTKYYDLSEDVYSCGARYTF</sequence>
<dbReference type="Proteomes" id="UP000018458">
    <property type="component" value="Unassembled WGS sequence"/>
</dbReference>
<dbReference type="RefSeq" id="WP_009142626.1">
    <property type="nucleotide sequence ID" value="NZ_GL830954.1"/>
</dbReference>
<evidence type="ECO:0000256" key="5">
    <source>
        <dbReference type="SAM" id="SignalP"/>
    </source>
</evidence>
<dbReference type="STRING" id="762983.HMPREF9444_00403"/>
<dbReference type="InterPro" id="IPR001897">
    <property type="entry name" value="Porin_gammaproteobac"/>
</dbReference>
<dbReference type="EMBL" id="AEVO01000016">
    <property type="protein sequence ID" value="EFY07771.1"/>
    <property type="molecule type" value="Genomic_DNA"/>
</dbReference>
<evidence type="ECO:0000256" key="3">
    <source>
        <dbReference type="ARBA" id="ARBA00022729"/>
    </source>
</evidence>
<dbReference type="InterPro" id="IPR050298">
    <property type="entry name" value="Gram-neg_bact_OMP"/>
</dbReference>
<reference evidence="6 7" key="1">
    <citation type="submission" date="2011-01" db="EMBL/GenBank/DDBJ databases">
        <authorList>
            <person name="Weinstock G."/>
            <person name="Sodergren E."/>
            <person name="Clifton S."/>
            <person name="Fulton L."/>
            <person name="Fulton B."/>
            <person name="Courtney L."/>
            <person name="Fronick C."/>
            <person name="Harrison M."/>
            <person name="Strong C."/>
            <person name="Farmer C."/>
            <person name="Delahaunty K."/>
            <person name="Markovic C."/>
            <person name="Hall O."/>
            <person name="Minx P."/>
            <person name="Tomlinson C."/>
            <person name="Mitreva M."/>
            <person name="Hou S."/>
            <person name="Chen J."/>
            <person name="Wollam A."/>
            <person name="Pepin K.H."/>
            <person name="Johnson M."/>
            <person name="Bhonagiri V."/>
            <person name="Zhang X."/>
            <person name="Suruliraj S."/>
            <person name="Warren W."/>
            <person name="Chinwalla A."/>
            <person name="Mardis E.R."/>
            <person name="Wilson R.K."/>
        </authorList>
    </citation>
    <scope>NUCLEOTIDE SEQUENCE [LARGE SCALE GENOMIC DNA]</scope>
    <source>
        <strain evidence="7">DSM 22608 / JCM 16073 / KCTC 15190 / YIT 12066</strain>
    </source>
</reference>
<dbReference type="InterPro" id="IPR033900">
    <property type="entry name" value="Gram_neg_porin_domain"/>
</dbReference>
<organism evidence="6 7">
    <name type="scientific">Succinatimonas hippei (strain DSM 22608 / JCM 16073 / KCTC 15190 / YIT 12066)</name>
    <dbReference type="NCBI Taxonomy" id="762983"/>
    <lineage>
        <taxon>Bacteria</taxon>
        <taxon>Pseudomonadati</taxon>
        <taxon>Pseudomonadota</taxon>
        <taxon>Gammaproteobacteria</taxon>
        <taxon>Aeromonadales</taxon>
        <taxon>Succinivibrionaceae</taxon>
        <taxon>Succinatimonas</taxon>
    </lineage>
</organism>
<accession>E8LI88</accession>
<keyword evidence="7" id="KW-1185">Reference proteome</keyword>
<feature type="chain" id="PRO_5003224010" evidence="5">
    <location>
        <begin position="22"/>
        <end position="356"/>
    </location>
</feature>
<dbReference type="PANTHER" id="PTHR34501">
    <property type="entry name" value="PROTEIN YDDL-RELATED"/>
    <property type="match status" value="1"/>
</dbReference>
<dbReference type="PANTHER" id="PTHR34501:SF2">
    <property type="entry name" value="OUTER MEMBRANE PORIN F-RELATED"/>
    <property type="match status" value="1"/>
</dbReference>
<comment type="subcellular location">
    <subcellularLocation>
        <location evidence="1">Cell outer membrane</location>
        <topology evidence="1">Multi-pass membrane protein</topology>
    </subcellularLocation>
</comment>
<comment type="caution">
    <text evidence="6">The sequence shown here is derived from an EMBL/GenBank/DDBJ whole genome shotgun (WGS) entry which is preliminary data.</text>
</comment>
<dbReference type="GO" id="GO:0034220">
    <property type="term" value="P:monoatomic ion transmembrane transport"/>
    <property type="evidence" value="ECO:0007669"/>
    <property type="project" value="InterPro"/>
</dbReference>
<dbReference type="PRINTS" id="PR00183">
    <property type="entry name" value="ECOLIPORIN"/>
</dbReference>
<evidence type="ECO:0000256" key="2">
    <source>
        <dbReference type="ARBA" id="ARBA00007539"/>
    </source>
</evidence>
<dbReference type="HOGENOM" id="CLU_058202_1_2_6"/>
<evidence type="ECO:0000313" key="7">
    <source>
        <dbReference type="Proteomes" id="UP000018458"/>
    </source>
</evidence>
<dbReference type="GO" id="GO:0009279">
    <property type="term" value="C:cell outer membrane"/>
    <property type="evidence" value="ECO:0007669"/>
    <property type="project" value="UniProtKB-SubCell"/>
</dbReference>
<dbReference type="SUPFAM" id="SSF56935">
    <property type="entry name" value="Porins"/>
    <property type="match status" value="1"/>
</dbReference>
<dbReference type="AlphaFoldDB" id="E8LI88"/>
<dbReference type="InterPro" id="IPR023614">
    <property type="entry name" value="Porin_dom_sf"/>
</dbReference>
<evidence type="ECO:0000313" key="6">
    <source>
        <dbReference type="EMBL" id="EFY07771.1"/>
    </source>
</evidence>
<proteinExistence type="inferred from homology"/>
<comment type="similarity">
    <text evidence="2">Belongs to the Gram-negative porin family.</text>
</comment>
<dbReference type="OrthoDB" id="7055111at2"/>
<name>E8LI88_SUCHY</name>
<feature type="signal peptide" evidence="5">
    <location>
        <begin position="1"/>
        <end position="21"/>
    </location>
</feature>
<gene>
    <name evidence="6" type="ORF">HMPREF9444_00403</name>
</gene>
<dbReference type="GO" id="GO:0015288">
    <property type="term" value="F:porin activity"/>
    <property type="evidence" value="ECO:0007669"/>
    <property type="project" value="InterPro"/>
</dbReference>
<dbReference type="eggNOG" id="COG3203">
    <property type="taxonomic scope" value="Bacteria"/>
</dbReference>
<protein>
    <submittedName>
        <fullName evidence="6">Gram-negative porin</fullName>
    </submittedName>
</protein>
<keyword evidence="4" id="KW-0472">Membrane</keyword>
<keyword evidence="3 5" id="KW-0732">Signal</keyword>
<evidence type="ECO:0000256" key="1">
    <source>
        <dbReference type="ARBA" id="ARBA00004571"/>
    </source>
</evidence>
<evidence type="ECO:0000256" key="4">
    <source>
        <dbReference type="ARBA" id="ARBA00023136"/>
    </source>
</evidence>